<evidence type="ECO:0000256" key="1">
    <source>
        <dbReference type="SAM" id="Phobius"/>
    </source>
</evidence>
<keyword evidence="1" id="KW-1133">Transmembrane helix</keyword>
<dbReference type="STRING" id="1464123.SAMN05444126_10430"/>
<feature type="transmembrane region" description="Helical" evidence="1">
    <location>
        <begin position="28"/>
        <end position="48"/>
    </location>
</feature>
<protein>
    <submittedName>
        <fullName evidence="2">Uncharacterized protein</fullName>
    </submittedName>
</protein>
<keyword evidence="3" id="KW-1185">Reference proteome</keyword>
<gene>
    <name evidence="2" type="ORF">SAMN05444126_10430</name>
</gene>
<reference evidence="3" key="1">
    <citation type="submission" date="2016-10" db="EMBL/GenBank/DDBJ databases">
        <authorList>
            <person name="de Groot N.N."/>
        </authorList>
    </citation>
    <scope>NUCLEOTIDE SEQUENCE [LARGE SCALE GENOMIC DNA]</scope>
    <source>
        <strain evidence="3">10nlg</strain>
    </source>
</reference>
<evidence type="ECO:0000313" key="2">
    <source>
        <dbReference type="EMBL" id="SER67760.1"/>
    </source>
</evidence>
<keyword evidence="1" id="KW-0472">Membrane</keyword>
<comment type="caution">
    <text evidence="2">The sequence shown here is derived from an EMBL/GenBank/DDBJ whole genome shotgun (WGS) entry which is preliminary data.</text>
</comment>
<proteinExistence type="predicted"/>
<name>A0A1H9R504_9BACI</name>
<dbReference type="Proteomes" id="UP000199318">
    <property type="component" value="Unassembled WGS sequence"/>
</dbReference>
<dbReference type="AlphaFoldDB" id="A0A1H9R504"/>
<feature type="transmembrane region" description="Helical" evidence="1">
    <location>
        <begin position="60"/>
        <end position="81"/>
    </location>
</feature>
<dbReference type="EMBL" id="FOGV01000004">
    <property type="protein sequence ID" value="SER67760.1"/>
    <property type="molecule type" value="Genomic_DNA"/>
</dbReference>
<evidence type="ECO:0000313" key="3">
    <source>
        <dbReference type="Proteomes" id="UP000199318"/>
    </source>
</evidence>
<keyword evidence="1" id="KW-0812">Transmembrane</keyword>
<organism evidence="2 3">
    <name type="scientific">Salisediminibacterium halotolerans</name>
    <dbReference type="NCBI Taxonomy" id="517425"/>
    <lineage>
        <taxon>Bacteria</taxon>
        <taxon>Bacillati</taxon>
        <taxon>Bacillota</taxon>
        <taxon>Bacilli</taxon>
        <taxon>Bacillales</taxon>
        <taxon>Bacillaceae</taxon>
        <taxon>Salisediminibacterium</taxon>
    </lineage>
</organism>
<accession>A0A1H9R504</accession>
<sequence length="87" mass="9830">MSSGFTFVLHDQYMVLSKRLKVKRKDDYMDRTSIFNILLIIIIAINAIRHGTLMITDGFSIYSLVILALSAAAIVIIVSLLRSDKQK</sequence>